<proteinExistence type="predicted"/>
<comment type="caution">
    <text evidence="1">The sequence shown here is derived from an EMBL/GenBank/DDBJ whole genome shotgun (WGS) entry which is preliminary data.</text>
</comment>
<sequence>MIPLCRASPPVHTATVFCRASHLSGKGLLCRISHKTPQQIPAEHCTGRPWLGSALTPRSWDLRTLPAVAPRAPDPVLTHYSPHTLQEKFLYFSRLFPGGGASGHTP</sequence>
<accession>A0AAV6YW18</accession>
<gene>
    <name evidence="1" type="ORF">GDO81_021305</name>
</gene>
<protein>
    <submittedName>
        <fullName evidence="1">Uncharacterized protein</fullName>
    </submittedName>
</protein>
<dbReference type="Proteomes" id="UP000824782">
    <property type="component" value="Unassembled WGS sequence"/>
</dbReference>
<organism evidence="1 2">
    <name type="scientific">Engystomops pustulosus</name>
    <name type="common">Tungara frog</name>
    <name type="synonym">Physalaemus pustulosus</name>
    <dbReference type="NCBI Taxonomy" id="76066"/>
    <lineage>
        <taxon>Eukaryota</taxon>
        <taxon>Metazoa</taxon>
        <taxon>Chordata</taxon>
        <taxon>Craniata</taxon>
        <taxon>Vertebrata</taxon>
        <taxon>Euteleostomi</taxon>
        <taxon>Amphibia</taxon>
        <taxon>Batrachia</taxon>
        <taxon>Anura</taxon>
        <taxon>Neobatrachia</taxon>
        <taxon>Hyloidea</taxon>
        <taxon>Leptodactylidae</taxon>
        <taxon>Leiuperinae</taxon>
        <taxon>Engystomops</taxon>
    </lineage>
</organism>
<name>A0AAV6YW18_ENGPU</name>
<reference evidence="1" key="1">
    <citation type="thesis" date="2020" institute="ProQuest LLC" country="789 East Eisenhower Parkway, Ann Arbor, MI, USA">
        <title>Comparative Genomics and Chromosome Evolution.</title>
        <authorList>
            <person name="Mudd A.B."/>
        </authorList>
    </citation>
    <scope>NUCLEOTIDE SEQUENCE</scope>
    <source>
        <strain evidence="1">237g6f4</strain>
        <tissue evidence="1">Blood</tissue>
    </source>
</reference>
<evidence type="ECO:0000313" key="1">
    <source>
        <dbReference type="EMBL" id="KAG8539165.1"/>
    </source>
</evidence>
<keyword evidence="2" id="KW-1185">Reference proteome</keyword>
<evidence type="ECO:0000313" key="2">
    <source>
        <dbReference type="Proteomes" id="UP000824782"/>
    </source>
</evidence>
<dbReference type="EMBL" id="WNYA01015950">
    <property type="protein sequence ID" value="KAG8539165.1"/>
    <property type="molecule type" value="Genomic_DNA"/>
</dbReference>
<dbReference type="AlphaFoldDB" id="A0AAV6YW18"/>